<accession>A0A1B4XEG9</accession>
<evidence type="ECO:0000313" key="5">
    <source>
        <dbReference type="Proteomes" id="UP000243180"/>
    </source>
</evidence>
<evidence type="ECO:0000313" key="4">
    <source>
        <dbReference type="EMBL" id="BAV33202.1"/>
    </source>
</evidence>
<evidence type="ECO:0000259" key="3">
    <source>
        <dbReference type="PROSITE" id="PS51352"/>
    </source>
</evidence>
<proteinExistence type="predicted"/>
<protein>
    <submittedName>
        <fullName evidence="4">Thioredoxin</fullName>
    </submittedName>
</protein>
<feature type="chain" id="PRO_5008572324" evidence="2">
    <location>
        <begin position="25"/>
        <end position="339"/>
    </location>
</feature>
<dbReference type="RefSeq" id="WP_096360085.1">
    <property type="nucleotide sequence ID" value="NZ_AP014879.1"/>
</dbReference>
<dbReference type="Proteomes" id="UP000243180">
    <property type="component" value="Chromosome"/>
</dbReference>
<name>A0A1B4XEG9_9GAMM</name>
<dbReference type="PANTHER" id="PTHR15337">
    <property type="entry name" value="ANTERIOR GRADIENT PROTEIN-RELATED"/>
    <property type="match status" value="1"/>
</dbReference>
<evidence type="ECO:0000256" key="1">
    <source>
        <dbReference type="ARBA" id="ARBA00022729"/>
    </source>
</evidence>
<feature type="domain" description="Thioredoxin" evidence="3">
    <location>
        <begin position="10"/>
        <end position="166"/>
    </location>
</feature>
<dbReference type="Gene3D" id="3.40.30.10">
    <property type="entry name" value="Glutaredoxin"/>
    <property type="match status" value="2"/>
</dbReference>
<gene>
    <name evidence="4" type="ORF">SCL_0882</name>
</gene>
<dbReference type="PROSITE" id="PS51352">
    <property type="entry name" value="THIOREDOXIN_2"/>
    <property type="match status" value="1"/>
</dbReference>
<dbReference type="InterPro" id="IPR013766">
    <property type="entry name" value="Thioredoxin_domain"/>
</dbReference>
<dbReference type="InterPro" id="IPR036249">
    <property type="entry name" value="Thioredoxin-like_sf"/>
</dbReference>
<reference evidence="4 5" key="1">
    <citation type="submission" date="2015-05" db="EMBL/GenBank/DDBJ databases">
        <title>Complete genome sequence of a sulfur-oxidizing gammaproteobacterium strain HA5.</title>
        <authorList>
            <person name="Miura A."/>
            <person name="Kojima H."/>
            <person name="Fukui M."/>
        </authorList>
    </citation>
    <scope>NUCLEOTIDE SEQUENCE [LARGE SCALE GENOMIC DNA]</scope>
    <source>
        <strain evidence="4 5">HA5</strain>
    </source>
</reference>
<keyword evidence="1 2" id="KW-0732">Signal</keyword>
<dbReference type="PANTHER" id="PTHR15337:SF11">
    <property type="entry name" value="THIOREDOXIN DOMAIN-CONTAINING PROTEIN"/>
    <property type="match status" value="1"/>
</dbReference>
<dbReference type="SUPFAM" id="SSF52833">
    <property type="entry name" value="Thioredoxin-like"/>
    <property type="match status" value="2"/>
</dbReference>
<dbReference type="InterPro" id="IPR012336">
    <property type="entry name" value="Thioredoxin-like_fold"/>
</dbReference>
<dbReference type="KEGG" id="slim:SCL_0882"/>
<evidence type="ECO:0000256" key="2">
    <source>
        <dbReference type="SAM" id="SignalP"/>
    </source>
</evidence>
<organism evidence="4 5">
    <name type="scientific">Sulfuricaulis limicola</name>
    <dbReference type="NCBI Taxonomy" id="1620215"/>
    <lineage>
        <taxon>Bacteria</taxon>
        <taxon>Pseudomonadati</taxon>
        <taxon>Pseudomonadota</taxon>
        <taxon>Gammaproteobacteria</taxon>
        <taxon>Acidiferrobacterales</taxon>
        <taxon>Acidiferrobacteraceae</taxon>
        <taxon>Sulfuricaulis</taxon>
    </lineage>
</organism>
<feature type="signal peptide" evidence="2">
    <location>
        <begin position="1"/>
        <end position="24"/>
    </location>
</feature>
<dbReference type="AlphaFoldDB" id="A0A1B4XEG9"/>
<dbReference type="EMBL" id="AP014879">
    <property type="protein sequence ID" value="BAV33202.1"/>
    <property type="molecule type" value="Genomic_DNA"/>
</dbReference>
<dbReference type="OrthoDB" id="9791630at2"/>
<dbReference type="InParanoid" id="A0A1B4XEG9"/>
<keyword evidence="5" id="KW-1185">Reference proteome</keyword>
<dbReference type="InterPro" id="IPR051099">
    <property type="entry name" value="AGR/TXD"/>
</dbReference>
<dbReference type="Pfam" id="PF13098">
    <property type="entry name" value="Thioredoxin_2"/>
    <property type="match status" value="2"/>
</dbReference>
<sequence>MKTLTAVLLVFAVTAASHFPAAWADMPRGRLTGGQVYELPGWFKKSFLVLNEDVQEAREQGRHVMLFLHLDECPYCARLLDENFRQGETKEFAERHFDVIGINIRGGNAVEWFDGKSYSETELARHLKVVATPTLVFLDAKGNVVLQLNGYRKPPVLRQALEYVHGKHYQSQSLAGYVEQQNNSAVYRFRPDPRFSDMTDFKGYAKPLAVIFEDKDCADCAEFHAKVLNHAAVQPELAKFKIVRLDAYSTSAIVDIDGRQTTPKEWALRLNIVYRPGVVFFNEGRERMRMDGMQYHYHFRELLRYVSGRHYREHATFSSYNAARREELLQQGVVIDYSQ</sequence>